<feature type="transmembrane region" description="Helical" evidence="8">
    <location>
        <begin position="170"/>
        <end position="192"/>
    </location>
</feature>
<evidence type="ECO:0000256" key="2">
    <source>
        <dbReference type="ARBA" id="ARBA00022448"/>
    </source>
</evidence>
<comment type="subcellular location">
    <subcellularLocation>
        <location evidence="1">Cell membrane</location>
        <topology evidence="1">Multi-pass membrane protein</topology>
    </subcellularLocation>
</comment>
<evidence type="ECO:0000256" key="1">
    <source>
        <dbReference type="ARBA" id="ARBA00004651"/>
    </source>
</evidence>
<dbReference type="InterPro" id="IPR017871">
    <property type="entry name" value="ABC_transporter-like_CS"/>
</dbReference>
<keyword evidence="7 8" id="KW-0472">Membrane</keyword>
<evidence type="ECO:0000256" key="6">
    <source>
        <dbReference type="ARBA" id="ARBA00022989"/>
    </source>
</evidence>
<feature type="domain" description="ABC transmembrane type-1" evidence="10">
    <location>
        <begin position="31"/>
        <end position="313"/>
    </location>
</feature>
<evidence type="ECO:0000256" key="3">
    <source>
        <dbReference type="ARBA" id="ARBA00022692"/>
    </source>
</evidence>
<dbReference type="CDD" id="cd07346">
    <property type="entry name" value="ABC_6TM_exporters"/>
    <property type="match status" value="1"/>
</dbReference>
<organism evidence="11 12">
    <name type="scientific">Faecalibacterium prausnitzii</name>
    <dbReference type="NCBI Taxonomy" id="853"/>
    <lineage>
        <taxon>Bacteria</taxon>
        <taxon>Bacillati</taxon>
        <taxon>Bacillota</taxon>
        <taxon>Clostridia</taxon>
        <taxon>Eubacteriales</taxon>
        <taxon>Oscillospiraceae</taxon>
        <taxon>Faecalibacterium</taxon>
    </lineage>
</organism>
<evidence type="ECO:0000259" key="10">
    <source>
        <dbReference type="PROSITE" id="PS50929"/>
    </source>
</evidence>
<evidence type="ECO:0000256" key="4">
    <source>
        <dbReference type="ARBA" id="ARBA00022741"/>
    </source>
</evidence>
<dbReference type="Gene3D" id="1.20.1560.10">
    <property type="entry name" value="ABC transporter type 1, transmembrane domain"/>
    <property type="match status" value="1"/>
</dbReference>
<evidence type="ECO:0000313" key="12">
    <source>
        <dbReference type="Proteomes" id="UP000406184"/>
    </source>
</evidence>
<feature type="transmembrane region" description="Helical" evidence="8">
    <location>
        <begin position="70"/>
        <end position="96"/>
    </location>
</feature>
<feature type="transmembrane region" description="Helical" evidence="8">
    <location>
        <begin position="284"/>
        <end position="304"/>
    </location>
</feature>
<dbReference type="FunFam" id="3.40.50.300:FF:000287">
    <property type="entry name" value="Multidrug ABC transporter ATP-binding protein"/>
    <property type="match status" value="1"/>
</dbReference>
<dbReference type="InterPro" id="IPR036640">
    <property type="entry name" value="ABC1_TM_sf"/>
</dbReference>
<dbReference type="Pfam" id="PF00005">
    <property type="entry name" value="ABC_tran"/>
    <property type="match status" value="1"/>
</dbReference>
<evidence type="ECO:0000259" key="9">
    <source>
        <dbReference type="PROSITE" id="PS50893"/>
    </source>
</evidence>
<dbReference type="SMART" id="SM00382">
    <property type="entry name" value="AAA"/>
    <property type="match status" value="1"/>
</dbReference>
<evidence type="ECO:0000256" key="5">
    <source>
        <dbReference type="ARBA" id="ARBA00022840"/>
    </source>
</evidence>
<keyword evidence="12" id="KW-1185">Reference proteome</keyword>
<dbReference type="GO" id="GO:0005886">
    <property type="term" value="C:plasma membrane"/>
    <property type="evidence" value="ECO:0007669"/>
    <property type="project" value="UniProtKB-SubCell"/>
</dbReference>
<dbReference type="GO" id="GO:0016887">
    <property type="term" value="F:ATP hydrolysis activity"/>
    <property type="evidence" value="ECO:0007669"/>
    <property type="project" value="InterPro"/>
</dbReference>
<dbReference type="PANTHER" id="PTHR43394">
    <property type="entry name" value="ATP-DEPENDENT PERMEASE MDL1, MITOCHONDRIAL"/>
    <property type="match status" value="1"/>
</dbReference>
<dbReference type="PROSITE" id="PS50929">
    <property type="entry name" value="ABC_TM1F"/>
    <property type="match status" value="1"/>
</dbReference>
<feature type="transmembrane region" description="Helical" evidence="8">
    <location>
        <begin position="29"/>
        <end position="50"/>
    </location>
</feature>
<accession>A0A564UMU5</accession>
<keyword evidence="2" id="KW-0813">Transport</keyword>
<feature type="domain" description="ABC transporter" evidence="9">
    <location>
        <begin position="346"/>
        <end position="579"/>
    </location>
</feature>
<keyword evidence="3 8" id="KW-0812">Transmembrane</keyword>
<dbReference type="InterPro" id="IPR039421">
    <property type="entry name" value="Type_1_exporter"/>
</dbReference>
<keyword evidence="4" id="KW-0547">Nucleotide-binding</keyword>
<dbReference type="PROSITE" id="PS50893">
    <property type="entry name" value="ABC_TRANSPORTER_2"/>
    <property type="match status" value="1"/>
</dbReference>
<dbReference type="GO" id="GO:0015421">
    <property type="term" value="F:ABC-type oligopeptide transporter activity"/>
    <property type="evidence" value="ECO:0007669"/>
    <property type="project" value="TreeGrafter"/>
</dbReference>
<evidence type="ECO:0000256" key="7">
    <source>
        <dbReference type="ARBA" id="ARBA00023136"/>
    </source>
</evidence>
<dbReference type="EMBL" id="CABHMY010000166">
    <property type="protein sequence ID" value="VUX20808.1"/>
    <property type="molecule type" value="Genomic_DNA"/>
</dbReference>
<dbReference type="InterPro" id="IPR011527">
    <property type="entry name" value="ABC1_TM_dom"/>
</dbReference>
<keyword evidence="6 8" id="KW-1133">Transmembrane helix</keyword>
<dbReference type="SUPFAM" id="SSF52540">
    <property type="entry name" value="P-loop containing nucleoside triphosphate hydrolases"/>
    <property type="match status" value="1"/>
</dbReference>
<keyword evidence="5 11" id="KW-0067">ATP-binding</keyword>
<dbReference type="PROSITE" id="PS00211">
    <property type="entry name" value="ABC_TRANSPORTER_1"/>
    <property type="match status" value="1"/>
</dbReference>
<reference evidence="11 12" key="1">
    <citation type="submission" date="2019-07" db="EMBL/GenBank/DDBJ databases">
        <authorList>
            <person name="Hibberd C M."/>
            <person name="Gehrig L. J."/>
            <person name="Chang H.-W."/>
            <person name="Venkatesh S."/>
        </authorList>
    </citation>
    <scope>NUCLEOTIDE SEQUENCE [LARGE SCALE GENOMIC DNA]</scope>
    <source>
        <strain evidence="11">Faecalibacterium_prausnitzii_JG_BgPS064</strain>
    </source>
</reference>
<dbReference type="SUPFAM" id="SSF90123">
    <property type="entry name" value="ABC transporter transmembrane region"/>
    <property type="match status" value="1"/>
</dbReference>
<dbReference type="Proteomes" id="UP000406184">
    <property type="component" value="Unassembled WGS sequence"/>
</dbReference>
<protein>
    <submittedName>
        <fullName evidence="11">Multidrug export ATP-binding/permease protein</fullName>
        <ecNumber evidence="11">3.6.3.-</ecNumber>
    </submittedName>
</protein>
<dbReference type="RefSeq" id="WP_158399693.1">
    <property type="nucleotide sequence ID" value="NZ_CABHMY010000166.1"/>
</dbReference>
<dbReference type="InterPro" id="IPR003439">
    <property type="entry name" value="ABC_transporter-like_ATP-bd"/>
</dbReference>
<sequence length="590" mass="65433">MSKERTPDQPEAVKISYLFELAGSKKTGLYIAVIFSVLSGLCTFVPYLMIFRTVLFLFDGNGNSMEAMRYGLIAAAFILLRFIFQAISVSLTHYGAYSALYAVRKKICEHIGKVNLGFFTDNSTGEIKKVLMEDVERLEQFLAHQIPDITVAIVVPLTVFVYLLTVNIPMALILVVPIILTLVLQSIMMVLVTPKMQDFSVVQGQLNSALLQFVNGMPVMKAYNLTANSYQAYSKAGEDFNVLWKQISRMAAPISAVCKVLIESGVSFTLPMGGFLYLAGYLDLSSYVFFVIMSIVFLSSYNNLMNFAQIFSQISAGLGRIKDIMDIPEMPAGQDHFVAEKNCPRIAFSHVKFAYQKKEVLHDINLELPAGSLTAFVGVSGAGKSTAAQLIPRFWDVTSGQIQIGEHNIKDLCMDNLMDTVSFVFQDAFMLDDTIYKNISIGKDNCTREEVENAAKAAQIHSFIQSLPDGYDTYLGSAGIKLSGGEKQRICIARAILKGAPIIVFDEATSFTDIENEHKIQIALENLLKGKTTIMIAHRLHTIVNADNICVFQNGSIVEMGCHTDLLEKNGVYAEMWRAYTQQGKEVLHK</sequence>
<dbReference type="PANTHER" id="PTHR43394:SF1">
    <property type="entry name" value="ATP-BINDING CASSETTE SUB-FAMILY B MEMBER 10, MITOCHONDRIAL"/>
    <property type="match status" value="1"/>
</dbReference>
<keyword evidence="11" id="KW-0378">Hydrolase</keyword>
<dbReference type="AlphaFoldDB" id="A0A564UMU5"/>
<evidence type="ECO:0000256" key="8">
    <source>
        <dbReference type="SAM" id="Phobius"/>
    </source>
</evidence>
<evidence type="ECO:0000313" key="11">
    <source>
        <dbReference type="EMBL" id="VUX20808.1"/>
    </source>
</evidence>
<dbReference type="EC" id="3.6.3.-" evidence="11"/>
<gene>
    <name evidence="11" type="ORF">FPPS064S07_01654</name>
</gene>
<dbReference type="GO" id="GO:0005524">
    <property type="term" value="F:ATP binding"/>
    <property type="evidence" value="ECO:0007669"/>
    <property type="project" value="UniProtKB-KW"/>
</dbReference>
<name>A0A564UMU5_9FIRM</name>
<dbReference type="Gene3D" id="3.40.50.300">
    <property type="entry name" value="P-loop containing nucleotide triphosphate hydrolases"/>
    <property type="match status" value="1"/>
</dbReference>
<proteinExistence type="predicted"/>
<dbReference type="Pfam" id="PF00664">
    <property type="entry name" value="ABC_membrane"/>
    <property type="match status" value="1"/>
</dbReference>
<dbReference type="InterPro" id="IPR027417">
    <property type="entry name" value="P-loop_NTPase"/>
</dbReference>
<dbReference type="InterPro" id="IPR003593">
    <property type="entry name" value="AAA+_ATPase"/>
</dbReference>
<feature type="transmembrane region" description="Helical" evidence="8">
    <location>
        <begin position="146"/>
        <end position="164"/>
    </location>
</feature>